<comment type="subunit">
    <text evidence="1">Interacts with TLR2 and UBE2D2.</text>
</comment>
<dbReference type="CTD" id="6992"/>
<dbReference type="GO" id="GO:0004865">
    <property type="term" value="F:protein serine/threonine phosphatase inhibitor activity"/>
    <property type="evidence" value="ECO:0007669"/>
    <property type="project" value="InterPro"/>
</dbReference>
<keyword evidence="7" id="KW-1185">Reference proteome</keyword>
<name>A0A8B8YYP1_BALMU</name>
<dbReference type="GeneID" id="118903696"/>
<reference evidence="7" key="1">
    <citation type="submission" date="2024-06" db="UniProtKB">
        <authorList>
            <consortium name="RefSeq"/>
        </authorList>
    </citation>
    <scope>NUCLEOTIDE SEQUENCE [LARGE SCALE GENOMIC DNA]</scope>
</reference>
<evidence type="ECO:0000256" key="2">
    <source>
        <dbReference type="ARBA" id="ARBA00021994"/>
    </source>
</evidence>
<evidence type="ECO:0000313" key="8">
    <source>
        <dbReference type="RefSeq" id="XP_036724915.1"/>
    </source>
</evidence>
<evidence type="ECO:0000256" key="6">
    <source>
        <dbReference type="SAM" id="MobiDB-lite"/>
    </source>
</evidence>
<feature type="compositionally biased region" description="Basic residues" evidence="6">
    <location>
        <begin position="81"/>
        <end position="91"/>
    </location>
</feature>
<sequence>MRHTRKRRSGSGVGQENRSLTIKLRKRKPEKKVEWTSDTVDNEHMGRRSSKCCCIYEKPRAFGESSTESDEEEEEGCGHTHCVRGHRKGPRHATPGPSPTTPPQPPDPSQPPPGPMQH</sequence>
<evidence type="ECO:0000256" key="5">
    <source>
        <dbReference type="ARBA" id="ARBA00046184"/>
    </source>
</evidence>
<evidence type="ECO:0000313" key="7">
    <source>
        <dbReference type="Proteomes" id="UP000694857"/>
    </source>
</evidence>
<feature type="compositionally biased region" description="Pro residues" evidence="6">
    <location>
        <begin position="96"/>
        <end position="118"/>
    </location>
</feature>
<evidence type="ECO:0000256" key="3">
    <source>
        <dbReference type="ARBA" id="ARBA00023272"/>
    </source>
</evidence>
<dbReference type="Proteomes" id="UP000694857">
    <property type="component" value="Chromosome 11"/>
</dbReference>
<dbReference type="GO" id="GO:0008157">
    <property type="term" value="F:protein phosphatase 1 binding"/>
    <property type="evidence" value="ECO:0007669"/>
    <property type="project" value="TreeGrafter"/>
</dbReference>
<dbReference type="AlphaFoldDB" id="A0A8B8YYP1"/>
<dbReference type="RefSeq" id="XP_036724915.1">
    <property type="nucleotide sequence ID" value="XM_036869020.1"/>
</dbReference>
<dbReference type="Pfam" id="PF07491">
    <property type="entry name" value="PPI_Ypi1"/>
    <property type="match status" value="1"/>
</dbReference>
<comment type="function">
    <text evidence="5">Atypical E3 ubiquitin-protein ligase which ubiquitinates TLR2 at 'Lys-754' leading to its degradation by the proteasome. Plays a role in regulating inflammatory cytokine release and gram-positive bacterial clearance by functioning, in part, through the ubiquitination and degradation of TLR2. Inhibitor of protein phosphatase 1.</text>
</comment>
<dbReference type="InterPro" id="IPR011107">
    <property type="entry name" value="PPI_Ypi1"/>
</dbReference>
<keyword evidence="3" id="KW-0650">Protein phosphatase inhibitor</keyword>
<feature type="region of interest" description="Disordered" evidence="6">
    <location>
        <begin position="62"/>
        <end position="118"/>
    </location>
</feature>
<evidence type="ECO:0000256" key="1">
    <source>
        <dbReference type="ARBA" id="ARBA00011596"/>
    </source>
</evidence>
<reference evidence="8" key="2">
    <citation type="submission" date="2025-08" db="UniProtKB">
        <authorList>
            <consortium name="RefSeq"/>
        </authorList>
    </citation>
    <scope>IDENTIFICATION</scope>
    <source>
        <tissue evidence="8">Epidermis and Blubber</tissue>
    </source>
</reference>
<dbReference type="PANTHER" id="PTHR20835:SF0">
    <property type="entry name" value="E3 UBIQUITIN-PROTEIN LIGASE PPP1R11"/>
    <property type="match status" value="1"/>
</dbReference>
<gene>
    <name evidence="8" type="primary">PPP1R11</name>
</gene>
<proteinExistence type="predicted"/>
<feature type="region of interest" description="Disordered" evidence="6">
    <location>
        <begin position="1"/>
        <end position="50"/>
    </location>
</feature>
<evidence type="ECO:0000256" key="4">
    <source>
        <dbReference type="ARBA" id="ARBA00031039"/>
    </source>
</evidence>
<protein>
    <recommendedName>
        <fullName evidence="2">E3 ubiquitin-protein ligase PPP1R11</fullName>
    </recommendedName>
    <alternativeName>
        <fullName evidence="4">Protein phosphatase 1 regulatory subunit 11</fullName>
    </alternativeName>
</protein>
<feature type="compositionally biased region" description="Basic and acidic residues" evidence="6">
    <location>
        <begin position="31"/>
        <end position="46"/>
    </location>
</feature>
<dbReference type="PANTHER" id="PTHR20835">
    <property type="entry name" value="E3 UBIQUITIN-PROTEIN LIGASE PPP1R11-RELATED"/>
    <property type="match status" value="1"/>
</dbReference>
<organism evidence="7 8">
    <name type="scientific">Balaenoptera musculus</name>
    <name type="common">Blue whale</name>
    <dbReference type="NCBI Taxonomy" id="9771"/>
    <lineage>
        <taxon>Eukaryota</taxon>
        <taxon>Metazoa</taxon>
        <taxon>Chordata</taxon>
        <taxon>Craniata</taxon>
        <taxon>Vertebrata</taxon>
        <taxon>Euteleostomi</taxon>
        <taxon>Mammalia</taxon>
        <taxon>Eutheria</taxon>
        <taxon>Laurasiatheria</taxon>
        <taxon>Artiodactyla</taxon>
        <taxon>Whippomorpha</taxon>
        <taxon>Cetacea</taxon>
        <taxon>Mysticeti</taxon>
        <taxon>Balaenopteridae</taxon>
        <taxon>Balaenoptera</taxon>
    </lineage>
</organism>
<accession>A0A8B8YYP1</accession>
<dbReference type="GO" id="GO:0005634">
    <property type="term" value="C:nucleus"/>
    <property type="evidence" value="ECO:0007669"/>
    <property type="project" value="TreeGrafter"/>
</dbReference>